<dbReference type="EMBL" id="CP002738">
    <property type="protein sequence ID" value="AEG00943.1"/>
    <property type="molecule type" value="Genomic_DNA"/>
</dbReference>
<feature type="transmembrane region" description="Helical" evidence="1">
    <location>
        <begin position="49"/>
        <end position="67"/>
    </location>
</feature>
<dbReference type="RefSeq" id="WP_013819179.1">
    <property type="nucleotide sequence ID" value="NC_015572.1"/>
</dbReference>
<feature type="transmembrane region" description="Helical" evidence="1">
    <location>
        <begin position="404"/>
        <end position="423"/>
    </location>
</feature>
<feature type="transmembrane region" description="Helical" evidence="1">
    <location>
        <begin position="335"/>
        <end position="358"/>
    </location>
</feature>
<evidence type="ECO:0008006" key="4">
    <source>
        <dbReference type="Google" id="ProtNLM"/>
    </source>
</evidence>
<accession>F9ZXF5</accession>
<feature type="transmembrane region" description="Helical" evidence="1">
    <location>
        <begin position="97"/>
        <end position="117"/>
    </location>
</feature>
<dbReference type="OrthoDB" id="7328287at2"/>
<feature type="transmembrane region" description="Helical" evidence="1">
    <location>
        <begin position="258"/>
        <end position="277"/>
    </location>
</feature>
<reference evidence="3" key="3">
    <citation type="submission" date="2011-05" db="EMBL/GenBank/DDBJ databases">
        <title>Complete sequence of Methylomonas methanica MC09.</title>
        <authorList>
            <consortium name="US DOE Joint Genome Institute"/>
            <person name="Lucas S."/>
            <person name="Han J."/>
            <person name="Lapidus A."/>
            <person name="Cheng J.-F."/>
            <person name="Goodwin L."/>
            <person name="Pitluck S."/>
            <person name="Peters L."/>
            <person name="Mikhailova N."/>
            <person name="Teshima H."/>
            <person name="Han C."/>
            <person name="Tapia R."/>
            <person name="Land M."/>
            <person name="Hauser L."/>
            <person name="Kyrpides N."/>
            <person name="Ivanova N."/>
            <person name="Pagani I."/>
            <person name="Stein L."/>
            <person name="Woyke T."/>
        </authorList>
    </citation>
    <scope>NUCLEOTIDE SEQUENCE [LARGE SCALE GENOMIC DNA]</scope>
    <source>
        <strain evidence="3">MC09</strain>
    </source>
</reference>
<feature type="transmembrane region" description="Helical" evidence="1">
    <location>
        <begin position="20"/>
        <end position="37"/>
    </location>
</feature>
<reference key="2">
    <citation type="submission" date="2011-05" db="EMBL/GenBank/DDBJ databases">
        <title>Complete genome sequence of the aerobic marine methanotroph Methylomonas methanica MC09.</title>
        <authorList>
            <person name="Boden R."/>
            <person name="Cunliffe M."/>
            <person name="Scanlan J."/>
            <person name="Moussard H."/>
            <person name="Kits K.D."/>
            <person name="Klotz M."/>
            <person name="Jetten M."/>
            <person name="Vuilleumier S."/>
            <person name="Han J."/>
            <person name="Peters L."/>
            <person name="Mikhailova N."/>
            <person name="Teshima H."/>
            <person name="Tapia R."/>
            <person name="Kyrpides N."/>
            <person name="Ivanova N."/>
            <person name="Pagani I."/>
            <person name="Cheng J.-F."/>
            <person name="Goodwin L."/>
            <person name="Han C."/>
            <person name="Hauser L."/>
            <person name="Land M."/>
            <person name="Lapidus A."/>
            <person name="Lucas S."/>
            <person name="Pitluck S."/>
            <person name="Woyke T."/>
            <person name="Stein L.Y."/>
            <person name="Murrell C."/>
        </authorList>
    </citation>
    <scope>NUCLEOTIDE SEQUENCE</scope>
    <source>
        <strain>MC09</strain>
    </source>
</reference>
<feature type="transmembrane region" description="Helical" evidence="1">
    <location>
        <begin position="129"/>
        <end position="151"/>
    </location>
</feature>
<reference evidence="2 3" key="1">
    <citation type="journal article" date="2011" name="J. Bacteriol.">
        <title>Complete Genome Sequence of the Aerobic Marine Methanotroph Methylomonas methanica MC09.</title>
        <authorList>
            <person name="Boden R."/>
            <person name="Cunliffe M."/>
            <person name="Scanlan J."/>
            <person name="Moussard H."/>
            <person name="Kits K.D."/>
            <person name="Klotz M.G."/>
            <person name="Jetten M.S."/>
            <person name="Vuilleumier S."/>
            <person name="Han J."/>
            <person name="Peters L."/>
            <person name="Mikhailova N."/>
            <person name="Teshima H."/>
            <person name="Tapia R."/>
            <person name="Kyrpides N."/>
            <person name="Ivanova N."/>
            <person name="Pagani I."/>
            <person name="Cheng J.F."/>
            <person name="Goodwin L."/>
            <person name="Han C."/>
            <person name="Hauser L."/>
            <person name="Land M.L."/>
            <person name="Lapidus A."/>
            <person name="Lucas S."/>
            <person name="Pitluck S."/>
            <person name="Woyke T."/>
            <person name="Stein L."/>
            <person name="Murrell J.C."/>
        </authorList>
    </citation>
    <scope>NUCLEOTIDE SEQUENCE [LARGE SCALE GENOMIC DNA]</scope>
    <source>
        <strain evidence="2 3">MC09</strain>
    </source>
</reference>
<evidence type="ECO:0000256" key="1">
    <source>
        <dbReference type="SAM" id="Phobius"/>
    </source>
</evidence>
<protein>
    <recommendedName>
        <fullName evidence="4">ABC transporter permease</fullName>
    </recommendedName>
</protein>
<feature type="transmembrane region" description="Helical" evidence="1">
    <location>
        <begin position="158"/>
        <end position="177"/>
    </location>
</feature>
<feature type="transmembrane region" description="Helical" evidence="1">
    <location>
        <begin position="204"/>
        <end position="223"/>
    </location>
</feature>
<gene>
    <name evidence="2" type="ordered locus">Metme_2552</name>
</gene>
<feature type="transmembrane region" description="Helical" evidence="1">
    <location>
        <begin position="305"/>
        <end position="323"/>
    </location>
</feature>
<evidence type="ECO:0000313" key="2">
    <source>
        <dbReference type="EMBL" id="AEG00943.1"/>
    </source>
</evidence>
<dbReference type="AlphaFoldDB" id="F9ZXF5"/>
<keyword evidence="3" id="KW-1185">Reference proteome</keyword>
<sequence length="430" mass="48246">MNLNPEFQRQLYLECSQARLIGIPLVLGIMFTFSYFIDGYSLSTVTAKAALTLFMLITLLWGARQAVDSIVEEYRDRTWDTQRLSALGPWEMAWGKLFGSTLMVWYAGVLCLVVYGLAIDDYAALPRLIFYGICAALLVQSGSLLLGLLAVRRGQTKSGSIFLLAVIGFLSIAPWLSDLSNVTAYALPDSTTHWYDMRFSSSDFHQISLLLALFWCGVGNYRLMTLELGLRTTPSVWLGFSVFLMIYVGGFMPSSAYSFWLAAFAVCGALTYVGVLVESNDAMRIKRLLTYFAERNWRRGSEEMPIWWLSFLLLLPAALVLSLSDHPLREFSLRFHFYPLAIVLILLRDCGIYIYFCYGKNPQRALSLTLLTGVLLYGIVPGIFNTIGLNGLAALFFPLWADSASGALLCALLQTGWIMSLLYQRWKANT</sequence>
<name>F9ZXF5_METMM</name>
<organism evidence="2 3">
    <name type="scientific">Methylomonas methanica (strain DSM 25384 / MC09)</name>
    <dbReference type="NCBI Taxonomy" id="857087"/>
    <lineage>
        <taxon>Bacteria</taxon>
        <taxon>Pseudomonadati</taxon>
        <taxon>Pseudomonadota</taxon>
        <taxon>Gammaproteobacteria</taxon>
        <taxon>Methylococcales</taxon>
        <taxon>Methylococcaceae</taxon>
        <taxon>Methylomonas</taxon>
    </lineage>
</organism>
<feature type="transmembrane region" description="Helical" evidence="1">
    <location>
        <begin position="365"/>
        <end position="384"/>
    </location>
</feature>
<keyword evidence="1" id="KW-1133">Transmembrane helix</keyword>
<dbReference type="eggNOG" id="ENOG50314AU">
    <property type="taxonomic scope" value="Bacteria"/>
</dbReference>
<dbReference type="HOGENOM" id="CLU_625303_0_0_6"/>
<keyword evidence="1" id="KW-0472">Membrane</keyword>
<keyword evidence="1" id="KW-0812">Transmembrane</keyword>
<feature type="transmembrane region" description="Helical" evidence="1">
    <location>
        <begin position="235"/>
        <end position="252"/>
    </location>
</feature>
<evidence type="ECO:0000313" key="3">
    <source>
        <dbReference type="Proteomes" id="UP000008888"/>
    </source>
</evidence>
<dbReference type="KEGG" id="mmt:Metme_2552"/>
<proteinExistence type="predicted"/>
<dbReference type="STRING" id="857087.Metme_2552"/>
<dbReference type="Proteomes" id="UP000008888">
    <property type="component" value="Chromosome"/>
</dbReference>